<evidence type="ECO:0000313" key="2">
    <source>
        <dbReference type="EMBL" id="KTD75485.1"/>
    </source>
</evidence>
<feature type="signal peptide" evidence="1">
    <location>
        <begin position="1"/>
        <end position="19"/>
    </location>
</feature>
<reference evidence="2 3" key="1">
    <citation type="submission" date="2015-11" db="EMBL/GenBank/DDBJ databases">
        <title>Genomic analysis of 38 Legionella species identifies large and diverse effector repertoires.</title>
        <authorList>
            <person name="Burstein D."/>
            <person name="Amaro F."/>
            <person name="Zusman T."/>
            <person name="Lifshitz Z."/>
            <person name="Cohen O."/>
            <person name="Gilbert J.A."/>
            <person name="Pupko T."/>
            <person name="Shuman H.A."/>
            <person name="Segal G."/>
        </authorList>
    </citation>
    <scope>NUCLEOTIDE SEQUENCE [LARGE SCALE GENOMIC DNA]</scope>
    <source>
        <strain evidence="2 3">ATCC 51914</strain>
    </source>
</reference>
<evidence type="ECO:0000313" key="3">
    <source>
        <dbReference type="Proteomes" id="UP000054729"/>
    </source>
</evidence>
<dbReference type="EMBL" id="LNZB01000056">
    <property type="protein sequence ID" value="KTD75485.1"/>
    <property type="molecule type" value="Genomic_DNA"/>
</dbReference>
<dbReference type="Proteomes" id="UP000054729">
    <property type="component" value="Unassembled WGS sequence"/>
</dbReference>
<keyword evidence="3" id="KW-1185">Reference proteome</keyword>
<name>A0A0W1A2B1_9GAMM</name>
<keyword evidence="1" id="KW-0732">Signal</keyword>
<protein>
    <recommendedName>
        <fullName evidence="4">Secreted protein</fullName>
    </recommendedName>
</protein>
<comment type="caution">
    <text evidence="2">The sequence shown here is derived from an EMBL/GenBank/DDBJ whole genome shotgun (WGS) entry which is preliminary data.</text>
</comment>
<sequence length="128" mass="14382">MKKWIAVIAASMMFMNAHAKESYCGYKDYFHLSDTTHPGVYIVSGFNDSDVILQLVGPRSFVIRDGFDCRAGYAHVTVAYDNDHWCVLDIKDGPLMMHPVVSASCNGMRYINTTYDGFGTYSYAINLD</sequence>
<dbReference type="RefSeq" id="WP_058481060.1">
    <property type="nucleotide sequence ID" value="NZ_CAAAIQ010000002.1"/>
</dbReference>
<dbReference type="AlphaFoldDB" id="A0A0W1A2B1"/>
<accession>A0A0W1A2B1</accession>
<dbReference type="OrthoDB" id="5639313at2"/>
<evidence type="ECO:0000256" key="1">
    <source>
        <dbReference type="SAM" id="SignalP"/>
    </source>
</evidence>
<gene>
    <name evidence="2" type="ORF">Lwal_2423</name>
</gene>
<dbReference type="STRING" id="66969.Lwal_2423"/>
<proteinExistence type="predicted"/>
<evidence type="ECO:0008006" key="4">
    <source>
        <dbReference type="Google" id="ProtNLM"/>
    </source>
</evidence>
<dbReference type="PATRIC" id="fig|66969.6.peg.2629"/>
<organism evidence="2 3">
    <name type="scientific">Legionella waltersii</name>
    <dbReference type="NCBI Taxonomy" id="66969"/>
    <lineage>
        <taxon>Bacteria</taxon>
        <taxon>Pseudomonadati</taxon>
        <taxon>Pseudomonadota</taxon>
        <taxon>Gammaproteobacteria</taxon>
        <taxon>Legionellales</taxon>
        <taxon>Legionellaceae</taxon>
        <taxon>Legionella</taxon>
    </lineage>
</organism>
<feature type="chain" id="PRO_5006919321" description="Secreted protein" evidence="1">
    <location>
        <begin position="20"/>
        <end position="128"/>
    </location>
</feature>